<dbReference type="InterPro" id="IPR024775">
    <property type="entry name" value="DinB-like"/>
</dbReference>
<dbReference type="Pfam" id="PF12867">
    <property type="entry name" value="DinB_2"/>
    <property type="match status" value="1"/>
</dbReference>
<dbReference type="RefSeq" id="WP_216714055.1">
    <property type="nucleotide sequence ID" value="NZ_JACVEL010000004.1"/>
</dbReference>
<gene>
    <name evidence="2" type="ORF">H9Y05_08740</name>
</gene>
<name>A0A8J6PJ42_9FLAO</name>
<sequence length="186" mass="21813">MKFKTQNLLNELTAQTQAIATYAAALKEQSLEQLNHRESTDSWSALECLQHLNLYGRFYIPELTRRLKNTKAPDTPLQFFKSGWLGNYFANSMLPKERLKKMKTFKEMNPIHSQLDLSVIDEFIDQQQQMLQLLEKARTADLTHTKVSISISKWIKLRLGDTFRFVIYHNIRHIQQAKRVLGERGF</sequence>
<dbReference type="SUPFAM" id="SSF109854">
    <property type="entry name" value="DinB/YfiT-like putative metalloenzymes"/>
    <property type="match status" value="1"/>
</dbReference>
<proteinExistence type="predicted"/>
<dbReference type="EMBL" id="JACVEL010000004">
    <property type="protein sequence ID" value="MBC9812554.1"/>
    <property type="molecule type" value="Genomic_DNA"/>
</dbReference>
<evidence type="ECO:0000313" key="2">
    <source>
        <dbReference type="EMBL" id="MBC9812554.1"/>
    </source>
</evidence>
<dbReference type="AlphaFoldDB" id="A0A8J6PJ42"/>
<evidence type="ECO:0000313" key="3">
    <source>
        <dbReference type="Proteomes" id="UP000652681"/>
    </source>
</evidence>
<dbReference type="Proteomes" id="UP000652681">
    <property type="component" value="Unassembled WGS sequence"/>
</dbReference>
<organism evidence="2 3">
    <name type="scientific">Taishania pollutisoli</name>
    <dbReference type="NCBI Taxonomy" id="2766479"/>
    <lineage>
        <taxon>Bacteria</taxon>
        <taxon>Pseudomonadati</taxon>
        <taxon>Bacteroidota</taxon>
        <taxon>Flavobacteriia</taxon>
        <taxon>Flavobacteriales</taxon>
        <taxon>Crocinitomicaceae</taxon>
        <taxon>Taishania</taxon>
    </lineage>
</organism>
<dbReference type="InterPro" id="IPR034660">
    <property type="entry name" value="DinB/YfiT-like"/>
</dbReference>
<evidence type="ECO:0000259" key="1">
    <source>
        <dbReference type="Pfam" id="PF12867"/>
    </source>
</evidence>
<keyword evidence="3" id="KW-1185">Reference proteome</keyword>
<dbReference type="Gene3D" id="1.20.120.450">
    <property type="entry name" value="dinb family like domain"/>
    <property type="match status" value="1"/>
</dbReference>
<reference evidence="2" key="1">
    <citation type="submission" date="2020-09" db="EMBL/GenBank/DDBJ databases">
        <title>Taishania pollutisoli gen. nov., sp. nov., Isolated from Tetrabromobisphenol A-Contaminated Soil.</title>
        <authorList>
            <person name="Chen Q."/>
        </authorList>
    </citation>
    <scope>NUCLEOTIDE SEQUENCE</scope>
    <source>
        <strain evidence="2">CZZ-1</strain>
    </source>
</reference>
<comment type="caution">
    <text evidence="2">The sequence shown here is derived from an EMBL/GenBank/DDBJ whole genome shotgun (WGS) entry which is preliminary data.</text>
</comment>
<protein>
    <submittedName>
        <fullName evidence="2">DinB family protein</fullName>
    </submittedName>
</protein>
<accession>A0A8J6PJ42</accession>
<feature type="domain" description="DinB-like" evidence="1">
    <location>
        <begin position="17"/>
        <end position="177"/>
    </location>
</feature>